<evidence type="ECO:0000256" key="3">
    <source>
        <dbReference type="ARBA" id="ARBA00023125"/>
    </source>
</evidence>
<evidence type="ECO:0000256" key="6">
    <source>
        <dbReference type="SAM" id="MobiDB-lite"/>
    </source>
</evidence>
<dbReference type="Pfam" id="PF24101">
    <property type="entry name" value="WHD_GTF3C1"/>
    <property type="match status" value="1"/>
</dbReference>
<dbReference type="InterPro" id="IPR044210">
    <property type="entry name" value="Tfc3-like"/>
</dbReference>
<protein>
    <submittedName>
        <fullName evidence="10">Uncharacterized protein LOC113397274</fullName>
    </submittedName>
</protein>
<evidence type="ECO:0000259" key="7">
    <source>
        <dbReference type="Pfam" id="PF04182"/>
    </source>
</evidence>
<dbReference type="RefSeq" id="XP_026491343.2">
    <property type="nucleotide sequence ID" value="XM_026635558.2"/>
</dbReference>
<dbReference type="Pfam" id="PF04182">
    <property type="entry name" value="B-block_TFIIIC"/>
    <property type="match status" value="1"/>
</dbReference>
<accession>A0A8B8I2N5</accession>
<dbReference type="InterPro" id="IPR007309">
    <property type="entry name" value="TFIIIC_Bblock-bd"/>
</dbReference>
<organism evidence="9 10">
    <name type="scientific">Vanessa tameamea</name>
    <name type="common">Kamehameha butterfly</name>
    <dbReference type="NCBI Taxonomy" id="334116"/>
    <lineage>
        <taxon>Eukaryota</taxon>
        <taxon>Metazoa</taxon>
        <taxon>Ecdysozoa</taxon>
        <taxon>Arthropoda</taxon>
        <taxon>Hexapoda</taxon>
        <taxon>Insecta</taxon>
        <taxon>Pterygota</taxon>
        <taxon>Neoptera</taxon>
        <taxon>Endopterygota</taxon>
        <taxon>Lepidoptera</taxon>
        <taxon>Glossata</taxon>
        <taxon>Ditrysia</taxon>
        <taxon>Papilionoidea</taxon>
        <taxon>Nymphalidae</taxon>
        <taxon>Nymphalinae</taxon>
        <taxon>Vanessa</taxon>
    </lineage>
</organism>
<evidence type="ECO:0000256" key="1">
    <source>
        <dbReference type="ARBA" id="ARBA00004123"/>
    </source>
</evidence>
<feature type="compositionally biased region" description="Basic and acidic residues" evidence="6">
    <location>
        <begin position="909"/>
        <end position="919"/>
    </location>
</feature>
<keyword evidence="2" id="KW-0597">Phosphoprotein</keyword>
<feature type="compositionally biased region" description="Basic residues" evidence="6">
    <location>
        <begin position="886"/>
        <end position="895"/>
    </location>
</feature>
<keyword evidence="4" id="KW-0804">Transcription</keyword>
<name>A0A8B8I2N5_VANTA</name>
<evidence type="ECO:0000259" key="8">
    <source>
        <dbReference type="Pfam" id="PF24101"/>
    </source>
</evidence>
<dbReference type="GO" id="GO:0000127">
    <property type="term" value="C:transcription factor TFIIIC complex"/>
    <property type="evidence" value="ECO:0007669"/>
    <property type="project" value="InterPro"/>
</dbReference>
<feature type="domain" description="B-block binding subunit of TFIIIC" evidence="7">
    <location>
        <begin position="172"/>
        <end position="246"/>
    </location>
</feature>
<sequence>MQCNSHSHFTFDYKQFLIDEIALDGLEGIGIDLLWRRMEKRISSTITLKMKIKFWKFIVDSESIMLYQLSQPHPYIEILDRFSIIEERTGHMLDPPNYLDGPYEFHPVPNEYGSCPNYDTRLLIPKDAAQLMTYEELLSQYGDKLVLVASLEERWRSLASHLPMTYLNQLTPVHYCILEVIGKGRENGQMTIGMTNLNKIVKQPKLLFYNRNALQKLDLIKNQYCTQVTGGKAMKSILLRLKRFHQPTLKSLPKVGKIFEMVKYLLNQEDHSEQNEVMIKKGLMTPQQSKRLQKAINVFSFEDREVKLERNPNNKNEKQKIVVKKRFITLASQSDESQSDEESNDVPLKCQYKVGVTLMRQAYERFLDAGLNGLTQIEVAQLLGVEFYTSRTICRNFKARNIVREFLEDKGRQRTARYIALAATKEMDKEYANERNKLMNYVNSSKVVSDKTDVKPAAEPSDETEYEVPVKKIKLEMDNKETEDNAEPEITEIKVLEGFENVKDSILNSRKNPTLRQLKFANGILKIINEVQYVIGFQTLSTLVSKEIDEPPMDTKALKLFVQKLVKDGQLKILKLKRPKNYNKFTFLICSPNIKATDSIIKSKYKEICAKTKKNAKPKHNNPSEITRPLSQFVYPRYMKIQKLHEFIAKLIYFSDTKFDPTYPPGFGSLFYIIPEMTVEFALGNINNIDISDICHLKLNEDSYVTKLRDTSDHLSRILLQSKSLQNSVRVGLKVLAVLGLVQLINQPSTIMSRDGSIITYVFYVNRNAKIIDTSGKWPRQEADMCALEKTFSFNSMEDITNYWNEVIAISSNTTINMPKRERYRLVHPMRNEYNVTDYDNGQRFGDGLGPCGFDSSIFMDIPRLWRTFIFRNPTVPQPLPKKIKAKRIRKKKPKPKSDVIKNQKTKKDRTTEKGTDRVSRKKAVDSQIVWSEFEDKIIMMCKAAITIMSPISQPGCLKIRNTVARDLLTINDPKKTAAYCHKRALSLESNSVLTHEKDCIINELRRRRNMIKKYEGFLKVLRLRHHANISRYVNEARLPMMELVWLISQIEKTKPFLKRVPCIAMDLNDFDKNYTITPSSANRSYNMYKTPITSGPEFATLKEAIILSIMMSIKQLLNTETAKKIYLIFKEYSEPVLRSAIEHLRKCGAIAAREKILNNHFNKINFDDIVQSSYKIAAVYKRKWINRLEAEFGDNLAEILSTDLPQNGLKGSCELNCLLCEMCSCDVLDITSDTIPVVTGSAGSIVQEEQMNVIDIETKYKLKSGMVGWKGKVSWNNFAEIYKNLEYKSILETLSKDSVVDFSNTHDLDTDDVIISHLLKKKEGFTFSELKEKLSMERDMLNTKLEGLEAKTVIKRVGIYENRIVLTKFSKRYLLQVRPDFCIIPTPWINLEAQIQYDVFFKWAGVIMNKVFECPGCSLTFLSNNFEFISTRSVQDICIYLNKCECVTLHTIEKREIDLFSDDEHVPELFKYISYDSPDQIIVFPVKNSFTKYAYIRKNMLSKLEVVTD</sequence>
<keyword evidence="5" id="KW-0539">Nucleus</keyword>
<dbReference type="InterPro" id="IPR056467">
    <property type="entry name" value="eWH_GTF3C1"/>
</dbReference>
<dbReference type="GO" id="GO:0006384">
    <property type="term" value="P:transcription initiation at RNA polymerase III promoter"/>
    <property type="evidence" value="ECO:0007669"/>
    <property type="project" value="InterPro"/>
</dbReference>
<dbReference type="PANTHER" id="PTHR15180">
    <property type="entry name" value="GENERAL TRANSCRIPTION FACTOR 3C POLYPEPTIDE 1"/>
    <property type="match status" value="1"/>
</dbReference>
<proteinExistence type="predicted"/>
<feature type="domain" description="GTF3C1 extended winged-helix" evidence="8">
    <location>
        <begin position="514"/>
        <end position="611"/>
    </location>
</feature>
<keyword evidence="9" id="KW-1185">Reference proteome</keyword>
<dbReference type="GO" id="GO:0003677">
    <property type="term" value="F:DNA binding"/>
    <property type="evidence" value="ECO:0007669"/>
    <property type="project" value="UniProtKB-KW"/>
</dbReference>
<evidence type="ECO:0000256" key="4">
    <source>
        <dbReference type="ARBA" id="ARBA00023163"/>
    </source>
</evidence>
<dbReference type="OrthoDB" id="68020at2759"/>
<dbReference type="Proteomes" id="UP001652626">
    <property type="component" value="Chromosome 18"/>
</dbReference>
<evidence type="ECO:0000256" key="2">
    <source>
        <dbReference type="ARBA" id="ARBA00022553"/>
    </source>
</evidence>
<dbReference type="OMA" id="PHKVHVE"/>
<gene>
    <name evidence="10" type="primary">LOC113397274</name>
</gene>
<comment type="subcellular location">
    <subcellularLocation>
        <location evidence="1">Nucleus</location>
    </subcellularLocation>
</comment>
<dbReference type="PANTHER" id="PTHR15180:SF1">
    <property type="entry name" value="GENERAL TRANSCRIPTION FACTOR 3C POLYPEPTIDE 1"/>
    <property type="match status" value="1"/>
</dbReference>
<feature type="region of interest" description="Disordered" evidence="6">
    <location>
        <begin position="886"/>
        <end position="919"/>
    </location>
</feature>
<dbReference type="GeneID" id="113397274"/>
<keyword evidence="3" id="KW-0238">DNA-binding</keyword>
<dbReference type="GO" id="GO:0042791">
    <property type="term" value="P:5S class rRNA transcription by RNA polymerase III"/>
    <property type="evidence" value="ECO:0007669"/>
    <property type="project" value="TreeGrafter"/>
</dbReference>
<evidence type="ECO:0000256" key="5">
    <source>
        <dbReference type="ARBA" id="ARBA00023242"/>
    </source>
</evidence>
<dbReference type="GO" id="GO:0005634">
    <property type="term" value="C:nucleus"/>
    <property type="evidence" value="ECO:0007669"/>
    <property type="project" value="UniProtKB-SubCell"/>
</dbReference>
<evidence type="ECO:0000313" key="9">
    <source>
        <dbReference type="Proteomes" id="UP001652626"/>
    </source>
</evidence>
<reference evidence="10" key="1">
    <citation type="submission" date="2025-08" db="UniProtKB">
        <authorList>
            <consortium name="RefSeq"/>
        </authorList>
    </citation>
    <scope>IDENTIFICATION</scope>
    <source>
        <tissue evidence="10">Whole body</tissue>
    </source>
</reference>
<evidence type="ECO:0000313" key="10">
    <source>
        <dbReference type="RefSeq" id="XP_026491343.2"/>
    </source>
</evidence>